<dbReference type="PANTHER" id="PTHR30383:SF31">
    <property type="entry name" value="SGNH HYDROLASE-TYPE ESTERASE DOMAIN-CONTAINING PROTEIN-RELATED"/>
    <property type="match status" value="1"/>
</dbReference>
<dbReference type="PANTHER" id="PTHR30383">
    <property type="entry name" value="THIOESTERASE 1/PROTEASE 1/LYSOPHOSPHOLIPASE L1"/>
    <property type="match status" value="1"/>
</dbReference>
<protein>
    <submittedName>
        <fullName evidence="4">SGNH hydrolase-type esterase domain-containing protein</fullName>
    </submittedName>
</protein>
<keyword evidence="1" id="KW-0472">Membrane</keyword>
<evidence type="ECO:0000256" key="1">
    <source>
        <dbReference type="SAM" id="Phobius"/>
    </source>
</evidence>
<feature type="signal peptide" evidence="2">
    <location>
        <begin position="1"/>
        <end position="27"/>
    </location>
</feature>
<dbReference type="InterPro" id="IPR051532">
    <property type="entry name" value="Ester_Hydrolysis_Enzymes"/>
</dbReference>
<dbReference type="InterPro" id="IPR013830">
    <property type="entry name" value="SGNH_hydro"/>
</dbReference>
<dbReference type="GO" id="GO:0004622">
    <property type="term" value="F:phosphatidylcholine lysophospholipase activity"/>
    <property type="evidence" value="ECO:0007669"/>
    <property type="project" value="TreeGrafter"/>
</dbReference>
<organism evidence="4 5">
    <name type="scientific">Talaromyces proteolyticus</name>
    <dbReference type="NCBI Taxonomy" id="1131652"/>
    <lineage>
        <taxon>Eukaryota</taxon>
        <taxon>Fungi</taxon>
        <taxon>Dikarya</taxon>
        <taxon>Ascomycota</taxon>
        <taxon>Pezizomycotina</taxon>
        <taxon>Eurotiomycetes</taxon>
        <taxon>Eurotiomycetidae</taxon>
        <taxon>Eurotiales</taxon>
        <taxon>Trichocomaceae</taxon>
        <taxon>Talaromyces</taxon>
        <taxon>Talaromyces sect. Bacilispori</taxon>
    </lineage>
</organism>
<feature type="domain" description="SGNH hydrolase-type esterase" evidence="3">
    <location>
        <begin position="63"/>
        <end position="239"/>
    </location>
</feature>
<comment type="caution">
    <text evidence="4">The sequence shown here is derived from an EMBL/GenBank/DDBJ whole genome shotgun (WGS) entry which is preliminary data.</text>
</comment>
<dbReference type="SUPFAM" id="SSF52266">
    <property type="entry name" value="SGNH hydrolase"/>
    <property type="match status" value="1"/>
</dbReference>
<dbReference type="RefSeq" id="XP_046072657.1">
    <property type="nucleotide sequence ID" value="XM_046216248.1"/>
</dbReference>
<evidence type="ECO:0000313" key="4">
    <source>
        <dbReference type="EMBL" id="KAH8697956.1"/>
    </source>
</evidence>
<name>A0AAD4KW23_9EURO</name>
<dbReference type="Gene3D" id="3.40.50.1110">
    <property type="entry name" value="SGNH hydrolase"/>
    <property type="match status" value="1"/>
</dbReference>
<gene>
    <name evidence="4" type="ORF">BGW36DRAFT_379730</name>
</gene>
<keyword evidence="1" id="KW-0812">Transmembrane</keyword>
<accession>A0AAD4KW23</accession>
<keyword evidence="1" id="KW-1133">Transmembrane helix</keyword>
<dbReference type="InterPro" id="IPR036514">
    <property type="entry name" value="SGNH_hydro_sf"/>
</dbReference>
<sequence length="326" mass="35621">MSCPSRTAALCHYAAVLLLFLSSPACTFSLAATGYVKLNSIDQAPSLDSRDAVKPFALRTMPLGASITWGYKSPDGNGYREQLRNNMTAAGWEVNMVGSMHHGTMQDDDNEGHVGFRVDQIAEKAELTIPQKPNLILINAGTNDALQHHNVSTTGERMDQLLDRLYEAIPNTTVVLSTLLPNKRVPISAANISAQYRDIVDRRQKANQRIVLADMSQGGNALSKSELVDNTHPNEAGYTKMAEIWWGAIQEAESKGYLSAPANVDNVNDANGGKTSSDDKLTEAGKITIGIVVPFGVITVGVLSFLFYRRWQRRKERKGETNSVLS</sequence>
<dbReference type="EMBL" id="JAJTJA010000006">
    <property type="protein sequence ID" value="KAH8697956.1"/>
    <property type="molecule type" value="Genomic_DNA"/>
</dbReference>
<reference evidence="4" key="1">
    <citation type="submission" date="2021-12" db="EMBL/GenBank/DDBJ databases">
        <title>Convergent genome expansion in fungi linked to evolution of root-endophyte symbiosis.</title>
        <authorList>
            <consortium name="DOE Joint Genome Institute"/>
            <person name="Ke Y.-H."/>
            <person name="Bonito G."/>
            <person name="Liao H.-L."/>
            <person name="Looney B."/>
            <person name="Rojas-Flechas A."/>
            <person name="Nash J."/>
            <person name="Hameed K."/>
            <person name="Schadt C."/>
            <person name="Martin F."/>
            <person name="Crous P.W."/>
            <person name="Miettinen O."/>
            <person name="Magnuson J.K."/>
            <person name="Labbe J."/>
            <person name="Jacobson D."/>
            <person name="Doktycz M.J."/>
            <person name="Veneault-Fourrey C."/>
            <person name="Kuo A."/>
            <person name="Mondo S."/>
            <person name="Calhoun S."/>
            <person name="Riley R."/>
            <person name="Ohm R."/>
            <person name="LaButti K."/>
            <person name="Andreopoulos B."/>
            <person name="Pangilinan J."/>
            <person name="Nolan M."/>
            <person name="Tritt A."/>
            <person name="Clum A."/>
            <person name="Lipzen A."/>
            <person name="Daum C."/>
            <person name="Barry K."/>
            <person name="Grigoriev I.V."/>
            <person name="Vilgalys R."/>
        </authorList>
    </citation>
    <scope>NUCLEOTIDE SEQUENCE</scope>
    <source>
        <strain evidence="4">PMI_201</strain>
    </source>
</reference>
<dbReference type="Pfam" id="PF13472">
    <property type="entry name" value="Lipase_GDSL_2"/>
    <property type="match status" value="1"/>
</dbReference>
<keyword evidence="5" id="KW-1185">Reference proteome</keyword>
<feature type="chain" id="PRO_5042269368" evidence="2">
    <location>
        <begin position="28"/>
        <end position="326"/>
    </location>
</feature>
<proteinExistence type="predicted"/>
<dbReference type="CDD" id="cd01833">
    <property type="entry name" value="XynB_like"/>
    <property type="match status" value="1"/>
</dbReference>
<dbReference type="AlphaFoldDB" id="A0AAD4KW23"/>
<keyword evidence="2" id="KW-0732">Signal</keyword>
<evidence type="ECO:0000259" key="3">
    <source>
        <dbReference type="Pfam" id="PF13472"/>
    </source>
</evidence>
<feature type="transmembrane region" description="Helical" evidence="1">
    <location>
        <begin position="287"/>
        <end position="308"/>
    </location>
</feature>
<evidence type="ECO:0000256" key="2">
    <source>
        <dbReference type="SAM" id="SignalP"/>
    </source>
</evidence>
<keyword evidence="4" id="KW-0378">Hydrolase</keyword>
<evidence type="ECO:0000313" key="5">
    <source>
        <dbReference type="Proteomes" id="UP001201262"/>
    </source>
</evidence>
<dbReference type="GeneID" id="70246535"/>
<dbReference type="Proteomes" id="UP001201262">
    <property type="component" value="Unassembled WGS sequence"/>
</dbReference>